<organism evidence="1 2">
    <name type="scientific">Pleurotus ostreatus (strain PC15)</name>
    <name type="common">Oyster mushroom</name>
    <dbReference type="NCBI Taxonomy" id="1137138"/>
    <lineage>
        <taxon>Eukaryota</taxon>
        <taxon>Fungi</taxon>
        <taxon>Dikarya</taxon>
        <taxon>Basidiomycota</taxon>
        <taxon>Agaricomycotina</taxon>
        <taxon>Agaricomycetes</taxon>
        <taxon>Agaricomycetidae</taxon>
        <taxon>Agaricales</taxon>
        <taxon>Pleurotineae</taxon>
        <taxon>Pleurotaceae</taxon>
        <taxon>Pleurotus</taxon>
    </lineage>
</organism>
<gene>
    <name evidence="1" type="ORF">PLEOSDRAFT_154022</name>
</gene>
<protein>
    <submittedName>
        <fullName evidence="1">Uncharacterized protein</fullName>
    </submittedName>
</protein>
<reference evidence="2" key="1">
    <citation type="journal article" date="2014" name="Proc. Natl. Acad. Sci. U.S.A.">
        <title>Extensive sampling of basidiomycete genomes demonstrates inadequacy of the white-rot/brown-rot paradigm for wood decay fungi.</title>
        <authorList>
            <person name="Riley R."/>
            <person name="Salamov A.A."/>
            <person name="Brown D.W."/>
            <person name="Nagy L.G."/>
            <person name="Floudas D."/>
            <person name="Held B.W."/>
            <person name="Levasseur A."/>
            <person name="Lombard V."/>
            <person name="Morin E."/>
            <person name="Otillar R."/>
            <person name="Lindquist E.A."/>
            <person name="Sun H."/>
            <person name="LaButti K.M."/>
            <person name="Schmutz J."/>
            <person name="Jabbour D."/>
            <person name="Luo H."/>
            <person name="Baker S.E."/>
            <person name="Pisabarro A.G."/>
            <person name="Walton J.D."/>
            <person name="Blanchette R.A."/>
            <person name="Henrissat B."/>
            <person name="Martin F."/>
            <person name="Cullen D."/>
            <person name="Hibbett D.S."/>
            <person name="Grigoriev I.V."/>
        </authorList>
    </citation>
    <scope>NUCLEOTIDE SEQUENCE [LARGE SCALE GENOMIC DNA]</scope>
    <source>
        <strain evidence="2">PC15</strain>
    </source>
</reference>
<dbReference type="VEuPathDB" id="FungiDB:PLEOSDRAFT_154022"/>
<sequence>MDPLSITAAIVTFIDIANKIRASVDKISDKHRTLSELTSDIVIELLELKMLSERREGLEVLDESNLDAELTALLENLQSQLTTVLERCLKINKSRNNSRLQTLKAVLTTWIEHPKLKLT</sequence>
<dbReference type="HOGENOM" id="CLU_2062460_0_0_1"/>
<dbReference type="InParanoid" id="A0A067P7H8"/>
<proteinExistence type="predicted"/>
<name>A0A067P7H8_PLEO1</name>
<dbReference type="EMBL" id="KL198005">
    <property type="protein sequence ID" value="KDQ31811.1"/>
    <property type="molecule type" value="Genomic_DNA"/>
</dbReference>
<evidence type="ECO:0000313" key="1">
    <source>
        <dbReference type="EMBL" id="KDQ31811.1"/>
    </source>
</evidence>
<evidence type="ECO:0000313" key="2">
    <source>
        <dbReference type="Proteomes" id="UP000027073"/>
    </source>
</evidence>
<dbReference type="Proteomes" id="UP000027073">
    <property type="component" value="Unassembled WGS sequence"/>
</dbReference>
<accession>A0A067P7H8</accession>
<dbReference type="AlphaFoldDB" id="A0A067P7H8"/>
<dbReference type="OrthoDB" id="2978551at2759"/>